<dbReference type="InterPro" id="IPR029063">
    <property type="entry name" value="SAM-dependent_MTases_sf"/>
</dbReference>
<dbReference type="InterPro" id="IPR050447">
    <property type="entry name" value="Erg6_SMT_methyltransf"/>
</dbReference>
<evidence type="ECO:0000313" key="4">
    <source>
        <dbReference type="Proteomes" id="UP000076959"/>
    </source>
</evidence>
<gene>
    <name evidence="3" type="ORF">AYJ54_06245</name>
</gene>
<dbReference type="EMBL" id="LUUB01000040">
    <property type="protein sequence ID" value="OAF12425.1"/>
    <property type="molecule type" value="Genomic_DNA"/>
</dbReference>
<accession>A0A176YXH2</accession>
<name>A0A176YXH2_9BRAD</name>
<feature type="domain" description="Methyltransferase type 11" evidence="2">
    <location>
        <begin position="65"/>
        <end position="161"/>
    </location>
</feature>
<sequence>MNASEEPRAIEPGGLSSAAIKQCCAAVYDSDAVRLLLGGTLHPGGTALTERLGVMLNLGPRARVLDVAAGRGTSAFTLAMRFGCEVIGLDYSRRSVEAAKRDAAARGLSSTVSFCCGDTERLPFADGSFDAVVCECALCTFPDKRTATAEFARVLRAGGRVGLSDLTRQGLLPPELESLAAWIACIADAQPLAEYASLLAAAGFKIKTTEEHNGALIDFVNHIRTRLLVTEVMLGLNKLALPGFDIAMVKDFTQHALAVIKAGKLGYAIVTAAKEG</sequence>
<dbReference type="Gene3D" id="3.40.50.150">
    <property type="entry name" value="Vaccinia Virus protein VP39"/>
    <property type="match status" value="1"/>
</dbReference>
<organism evidence="3 4">
    <name type="scientific">Bradyrhizobium centrolobii</name>
    <dbReference type="NCBI Taxonomy" id="1505087"/>
    <lineage>
        <taxon>Bacteria</taxon>
        <taxon>Pseudomonadati</taxon>
        <taxon>Pseudomonadota</taxon>
        <taxon>Alphaproteobacteria</taxon>
        <taxon>Hyphomicrobiales</taxon>
        <taxon>Nitrobacteraceae</taxon>
        <taxon>Bradyrhizobium</taxon>
    </lineage>
</organism>
<dbReference type="CDD" id="cd02440">
    <property type="entry name" value="AdoMet_MTases"/>
    <property type="match status" value="1"/>
</dbReference>
<dbReference type="AlphaFoldDB" id="A0A176YXH2"/>
<dbReference type="OrthoDB" id="9795634at2"/>
<dbReference type="InterPro" id="IPR013216">
    <property type="entry name" value="Methyltransf_11"/>
</dbReference>
<dbReference type="Proteomes" id="UP000076959">
    <property type="component" value="Unassembled WGS sequence"/>
</dbReference>
<dbReference type="Pfam" id="PF08241">
    <property type="entry name" value="Methyltransf_11"/>
    <property type="match status" value="1"/>
</dbReference>
<keyword evidence="4" id="KW-1185">Reference proteome</keyword>
<dbReference type="PANTHER" id="PTHR44068">
    <property type="entry name" value="ZGC:194242"/>
    <property type="match status" value="1"/>
</dbReference>
<evidence type="ECO:0000259" key="2">
    <source>
        <dbReference type="Pfam" id="PF08241"/>
    </source>
</evidence>
<comment type="caution">
    <text evidence="3">The sequence shown here is derived from an EMBL/GenBank/DDBJ whole genome shotgun (WGS) entry which is preliminary data.</text>
</comment>
<proteinExistence type="predicted"/>
<evidence type="ECO:0000256" key="1">
    <source>
        <dbReference type="ARBA" id="ARBA00022679"/>
    </source>
</evidence>
<dbReference type="GO" id="GO:0032259">
    <property type="term" value="P:methylation"/>
    <property type="evidence" value="ECO:0007669"/>
    <property type="project" value="UniProtKB-KW"/>
</dbReference>
<dbReference type="STRING" id="1505087.AYJ54_06245"/>
<reference evidence="3 4" key="1">
    <citation type="submission" date="2016-03" db="EMBL/GenBank/DDBJ databases">
        <title>Draft Genome Sequence of the Strain BR 10245 (Bradyrhizobium sp.) isolated from nodules of Centrolobium paraense.</title>
        <authorList>
            <person name="Simoes-Araujo J.L.Sr."/>
            <person name="Barauna A.C."/>
            <person name="Silva K."/>
            <person name="Zilli J.E."/>
        </authorList>
    </citation>
    <scope>NUCLEOTIDE SEQUENCE [LARGE SCALE GENOMIC DNA]</scope>
    <source>
        <strain evidence="3 4">BR 10245</strain>
    </source>
</reference>
<keyword evidence="3" id="KW-0489">Methyltransferase</keyword>
<protein>
    <submittedName>
        <fullName evidence="3">Methyltransferase type 11</fullName>
    </submittedName>
</protein>
<dbReference type="GO" id="GO:0008168">
    <property type="term" value="F:methyltransferase activity"/>
    <property type="evidence" value="ECO:0007669"/>
    <property type="project" value="UniProtKB-KW"/>
</dbReference>
<evidence type="ECO:0000313" key="3">
    <source>
        <dbReference type="EMBL" id="OAF12425.1"/>
    </source>
</evidence>
<keyword evidence="1 3" id="KW-0808">Transferase</keyword>
<dbReference type="PANTHER" id="PTHR44068:SF11">
    <property type="entry name" value="GERANYL DIPHOSPHATE 2-C-METHYLTRANSFERASE"/>
    <property type="match status" value="1"/>
</dbReference>
<dbReference type="SUPFAM" id="SSF53335">
    <property type="entry name" value="S-adenosyl-L-methionine-dependent methyltransferases"/>
    <property type="match status" value="1"/>
</dbReference>